<feature type="compositionally biased region" description="Polar residues" evidence="4">
    <location>
        <begin position="146"/>
        <end position="155"/>
    </location>
</feature>
<dbReference type="OrthoDB" id="120976at2759"/>
<dbReference type="InterPro" id="IPR000299">
    <property type="entry name" value="FERM_domain"/>
</dbReference>
<gene>
    <name evidence="6" type="ORF">CAOG_008104</name>
</gene>
<dbReference type="PROSITE" id="PS50057">
    <property type="entry name" value="FERM_3"/>
    <property type="match status" value="1"/>
</dbReference>
<feature type="region of interest" description="Disordered" evidence="4">
    <location>
        <begin position="1"/>
        <end position="168"/>
    </location>
</feature>
<dbReference type="Proteomes" id="UP000008743">
    <property type="component" value="Unassembled WGS sequence"/>
</dbReference>
<dbReference type="InterPro" id="IPR027038">
    <property type="entry name" value="RanGap"/>
</dbReference>
<dbReference type="GO" id="GO:0005634">
    <property type="term" value="C:nucleus"/>
    <property type="evidence" value="ECO:0007669"/>
    <property type="project" value="TreeGrafter"/>
</dbReference>
<evidence type="ECO:0000313" key="6">
    <source>
        <dbReference type="EMBL" id="KJE98075.1"/>
    </source>
</evidence>
<dbReference type="PANTHER" id="PTHR24113:SF12">
    <property type="entry name" value="RAN GTPASE-ACTIVATING PROTEIN 1"/>
    <property type="match status" value="1"/>
</dbReference>
<dbReference type="Pfam" id="PF13516">
    <property type="entry name" value="LRR_6"/>
    <property type="match status" value="2"/>
</dbReference>
<feature type="compositionally biased region" description="Pro residues" evidence="4">
    <location>
        <begin position="205"/>
        <end position="228"/>
    </location>
</feature>
<reference evidence="7" key="1">
    <citation type="submission" date="2011-02" db="EMBL/GenBank/DDBJ databases">
        <title>The Genome Sequence of Capsaspora owczarzaki ATCC 30864.</title>
        <authorList>
            <person name="Russ C."/>
            <person name="Cuomo C."/>
            <person name="Burger G."/>
            <person name="Gray M.W."/>
            <person name="Holland P.W.H."/>
            <person name="King N."/>
            <person name="Lang F.B.F."/>
            <person name="Roger A.J."/>
            <person name="Ruiz-Trillo I."/>
            <person name="Young S.K."/>
            <person name="Zeng Q."/>
            <person name="Gargeya S."/>
            <person name="Alvarado L."/>
            <person name="Berlin A."/>
            <person name="Chapman S.B."/>
            <person name="Chen Z."/>
            <person name="Freedman E."/>
            <person name="Gellesch M."/>
            <person name="Goldberg J."/>
            <person name="Griggs A."/>
            <person name="Gujja S."/>
            <person name="Heilman E."/>
            <person name="Heiman D."/>
            <person name="Howarth C."/>
            <person name="Mehta T."/>
            <person name="Neiman D."/>
            <person name="Pearson M."/>
            <person name="Roberts A."/>
            <person name="Saif S."/>
            <person name="Shea T."/>
            <person name="Shenoy N."/>
            <person name="Sisk P."/>
            <person name="Stolte C."/>
            <person name="Sykes S."/>
            <person name="White J."/>
            <person name="Yandava C."/>
            <person name="Haas B."/>
            <person name="Nusbaum C."/>
            <person name="Birren B."/>
        </authorList>
    </citation>
    <scope>NUCLEOTIDE SEQUENCE</scope>
    <source>
        <strain evidence="7">ATCC 30864</strain>
    </source>
</reference>
<dbReference type="CDD" id="cd14473">
    <property type="entry name" value="FERM_B-lobe"/>
    <property type="match status" value="1"/>
</dbReference>
<dbReference type="InterPro" id="IPR035963">
    <property type="entry name" value="FERM_2"/>
</dbReference>
<name>A0A0D2WXS0_CAPO3</name>
<evidence type="ECO:0000259" key="5">
    <source>
        <dbReference type="PROSITE" id="PS50057"/>
    </source>
</evidence>
<dbReference type="InterPro" id="IPR032675">
    <property type="entry name" value="LRR_dom_sf"/>
</dbReference>
<dbReference type="Pfam" id="PF00373">
    <property type="entry name" value="FERM_M"/>
    <property type="match status" value="1"/>
</dbReference>
<feature type="compositionally biased region" description="Polar residues" evidence="4">
    <location>
        <begin position="125"/>
        <end position="135"/>
    </location>
</feature>
<evidence type="ECO:0000256" key="1">
    <source>
        <dbReference type="ARBA" id="ARBA00022468"/>
    </source>
</evidence>
<dbReference type="InterPro" id="IPR001611">
    <property type="entry name" value="Leu-rich_rpt"/>
</dbReference>
<dbReference type="EMBL" id="KE346376">
    <property type="protein sequence ID" value="KJE98075.1"/>
    <property type="molecule type" value="Genomic_DNA"/>
</dbReference>
<dbReference type="InterPro" id="IPR019749">
    <property type="entry name" value="Band_41_domain"/>
</dbReference>
<dbReference type="SMART" id="SM00368">
    <property type="entry name" value="LRR_RI"/>
    <property type="match status" value="7"/>
</dbReference>
<dbReference type="PANTHER" id="PTHR24113">
    <property type="entry name" value="RAN GTPASE-ACTIVATING PROTEIN 1"/>
    <property type="match status" value="1"/>
</dbReference>
<dbReference type="GO" id="GO:0005096">
    <property type="term" value="F:GTPase activator activity"/>
    <property type="evidence" value="ECO:0007669"/>
    <property type="project" value="UniProtKB-KW"/>
</dbReference>
<dbReference type="InterPro" id="IPR019748">
    <property type="entry name" value="FERM_central"/>
</dbReference>
<evidence type="ECO:0000256" key="2">
    <source>
        <dbReference type="ARBA" id="ARBA00022614"/>
    </source>
</evidence>
<proteinExistence type="predicted"/>
<protein>
    <recommendedName>
        <fullName evidence="5">FERM domain-containing protein</fullName>
    </recommendedName>
</protein>
<keyword evidence="1" id="KW-0343">GTPase activation</keyword>
<dbReference type="GO" id="GO:0031267">
    <property type="term" value="F:small GTPase binding"/>
    <property type="evidence" value="ECO:0007669"/>
    <property type="project" value="TreeGrafter"/>
</dbReference>
<evidence type="ECO:0000313" key="7">
    <source>
        <dbReference type="Proteomes" id="UP000008743"/>
    </source>
</evidence>
<evidence type="ECO:0000256" key="4">
    <source>
        <dbReference type="SAM" id="MobiDB-lite"/>
    </source>
</evidence>
<feature type="compositionally biased region" description="Pro residues" evidence="4">
    <location>
        <begin position="301"/>
        <end position="310"/>
    </location>
</feature>
<dbReference type="GO" id="GO:0005829">
    <property type="term" value="C:cytosol"/>
    <property type="evidence" value="ECO:0007669"/>
    <property type="project" value="TreeGrafter"/>
</dbReference>
<keyword evidence="3" id="KW-0677">Repeat</keyword>
<feature type="compositionally biased region" description="Low complexity" evidence="4">
    <location>
        <begin position="253"/>
        <end position="262"/>
    </location>
</feature>
<feature type="compositionally biased region" description="Low complexity" evidence="4">
    <location>
        <begin position="136"/>
        <end position="145"/>
    </location>
</feature>
<accession>A0A0D2WXS0</accession>
<dbReference type="SUPFAM" id="SSF52047">
    <property type="entry name" value="RNI-like"/>
    <property type="match status" value="2"/>
</dbReference>
<keyword evidence="2" id="KW-0433">Leucine-rich repeat</keyword>
<feature type="domain" description="FERM" evidence="5">
    <location>
        <begin position="500"/>
        <end position="787"/>
    </location>
</feature>
<feature type="compositionally biased region" description="Pro residues" evidence="4">
    <location>
        <begin position="263"/>
        <end position="280"/>
    </location>
</feature>
<keyword evidence="7" id="KW-1185">Reference proteome</keyword>
<dbReference type="PhylomeDB" id="A0A0D2WXS0"/>
<feature type="region of interest" description="Disordered" evidence="4">
    <location>
        <begin position="197"/>
        <end position="353"/>
    </location>
</feature>
<dbReference type="InParanoid" id="A0A0D2WXS0"/>
<dbReference type="Gene3D" id="3.80.10.10">
    <property type="entry name" value="Ribonuclease Inhibitor"/>
    <property type="match status" value="3"/>
</dbReference>
<evidence type="ECO:0000256" key="3">
    <source>
        <dbReference type="ARBA" id="ARBA00022737"/>
    </source>
</evidence>
<sequence>MSMQYSVPAPKRRDNTASAEDDNLPPDSEARALPPLPQMDMSKRLPPGQRPPPSTKPSVPMLRGASAGALLTGNNPPNPATAELPAPPPPPMASRPPLPLPKNATPFDLNQLHTASGKGGLGAASTGSLNRLPPSNNQHNNNNNNKTGSSNTFEGTSEPEPQYEGIGNFKVALAPNRATAAAEEPAYEGIGDPAAARSMVARLGSPPPVPTPNKPPPVPGQLPPPPPDHLLLSSSSKPPVAPPPVAARPPIAPSSAAYITPTPASPPPLPPSAARPPMALPPVAARSPVLPPSTAYAAPSPAAPAAPLPAPVAESPEVSGYDRLQKAQPEGLYNDLRNDGQSASAPPLPSRVGTIRAPPPAYQKAASVPPPTTTSPLYFDTQPPEYAYAASGPTGENYDEAGYVEHEPLAGRQAAILYESAPPPPVKATAPSNAGTMRRADNKAFARGPPAVEGFDVAPTIPPPRGGQIIGASARRHLLATIFRNKLVAREQQRRSPPSGVLEVTVTSSDPHDKLYFESLPAEVTGETVLARVIARQHLQSFADFFALSYKQDGYDQWMIPELPLSIQIDTRAAVILILRQRLVKMPPVLLLGNERFIHLLFNQYKWFVPRGNIAVTSEALIVRLAALHRHVSNADYDSFALKTCLPPHLSADETQHRYWHLRISRAQQRIKALSTLEAMLQYMLLLRQSVTYGATIFEFGAQGVHPYTALGLAEDGIFLLQLTAASADRRVEFVPFNRVGHLLETSTDLTISVDTKSYSFFESDTLRRAVIIDLFDDYRTLYRVQLNPAFQEQTDVSFLPDVTHFEPPRPREVPDEAFSRAELVKHTYTRLAVAAKLRAPSLVLGASLPGNVATGMLQFYEQLDAAIDGEKADELNFCSLQLNFTELNIVCTALRESIVYVPAPGKTFVENFHWTKLDLSNNPTLAVESTLGVLTKLLQRPSPFKVLNVSRNAWSGSRCEVMLGKLLAGDCTITDLQLNNNNLETHAAISLLAALKSTSCLTSVNLRSCNITDPFFVALGQNMRENRCPITAIDVAHNPITDEGLRAFVAAHEISPVITRLVVSYTKITHVGVKAMFESFGFVRCLSYLSLGNNKLTGKVAESLATLLMSRDCNLTFLNIEGCEIDHKAIEIIVNSLRENKLLKKLVIGHNDLSKSAMKTLSSMLLVNTALKELTLRVSYDIDSVRSCFPVCPLLRCVAPRDAELECLPCVLVSFFFFHSYLDDSNLQKGYKYLWDALAVNVNIQVLDLSNNRMESSDFAGLAQALGQNTILETLVLSSNPALANEKVLAALIDPLLVKPCVTLRRLDLSVCGFTDKHAAKLTELMRRAGSIQQLCLRANKFGITGINNLLRGVTLAPMISHLDLLGHVVHKDSEFIDLYDRAVASVLRTVLVDGMNGS</sequence>
<dbReference type="SUPFAM" id="SSF47031">
    <property type="entry name" value="Second domain of FERM"/>
    <property type="match status" value="1"/>
</dbReference>
<dbReference type="GO" id="GO:0006913">
    <property type="term" value="P:nucleocytoplasmic transport"/>
    <property type="evidence" value="ECO:0007669"/>
    <property type="project" value="TreeGrafter"/>
</dbReference>
<dbReference type="GO" id="GO:0048471">
    <property type="term" value="C:perinuclear region of cytoplasm"/>
    <property type="evidence" value="ECO:0007669"/>
    <property type="project" value="TreeGrafter"/>
</dbReference>
<feature type="compositionally biased region" description="Pro residues" evidence="4">
    <location>
        <begin position="85"/>
        <end position="100"/>
    </location>
</feature>
<dbReference type="SMART" id="SM00295">
    <property type="entry name" value="B41"/>
    <property type="match status" value="1"/>
</dbReference>
<feature type="compositionally biased region" description="Pro residues" evidence="4">
    <location>
        <begin position="239"/>
        <end position="252"/>
    </location>
</feature>
<organism evidence="6 7">
    <name type="scientific">Capsaspora owczarzaki (strain ATCC 30864)</name>
    <dbReference type="NCBI Taxonomy" id="595528"/>
    <lineage>
        <taxon>Eukaryota</taxon>
        <taxon>Filasterea</taxon>
        <taxon>Capsaspora</taxon>
    </lineage>
</organism>
<feature type="compositionally biased region" description="Low complexity" evidence="4">
    <location>
        <begin position="229"/>
        <end position="238"/>
    </location>
</feature>